<name>A0A8J4M3H0_9BACL</name>
<proteinExistence type="predicted"/>
<feature type="domain" description="Butirosin biosynthesis protein H N-terminal" evidence="1">
    <location>
        <begin position="35"/>
        <end position="102"/>
    </location>
</feature>
<gene>
    <name evidence="2" type="ORF">XYCOK13_23400</name>
</gene>
<protein>
    <recommendedName>
        <fullName evidence="1">Butirosin biosynthesis protein H N-terminal domain-containing protein</fullName>
    </recommendedName>
</protein>
<evidence type="ECO:0000313" key="3">
    <source>
        <dbReference type="Proteomes" id="UP000677918"/>
    </source>
</evidence>
<dbReference type="Proteomes" id="UP000677918">
    <property type="component" value="Unassembled WGS sequence"/>
</dbReference>
<dbReference type="EMBL" id="BOVK01000029">
    <property type="protein sequence ID" value="GIQ69516.1"/>
    <property type="molecule type" value="Genomic_DNA"/>
</dbReference>
<dbReference type="Pfam" id="PF14399">
    <property type="entry name" value="BtrH_N"/>
    <property type="match status" value="1"/>
</dbReference>
<dbReference type="InterPro" id="IPR026935">
    <property type="entry name" value="BtrH_N"/>
</dbReference>
<reference evidence="2" key="1">
    <citation type="submission" date="2021-04" db="EMBL/GenBank/DDBJ databases">
        <title>Draft genome sequence of Xylanibacillus composti strain K13.</title>
        <authorList>
            <person name="Uke A."/>
            <person name="Chhe C."/>
            <person name="Baramee S."/>
            <person name="Kosugi A."/>
        </authorList>
    </citation>
    <scope>NUCLEOTIDE SEQUENCE</scope>
    <source>
        <strain evidence="2">K13</strain>
    </source>
</reference>
<evidence type="ECO:0000313" key="2">
    <source>
        <dbReference type="EMBL" id="GIQ69516.1"/>
    </source>
</evidence>
<organism evidence="2 3">
    <name type="scientific">Xylanibacillus composti</name>
    <dbReference type="NCBI Taxonomy" id="1572762"/>
    <lineage>
        <taxon>Bacteria</taxon>
        <taxon>Bacillati</taxon>
        <taxon>Bacillota</taxon>
        <taxon>Bacilli</taxon>
        <taxon>Bacillales</taxon>
        <taxon>Paenibacillaceae</taxon>
        <taxon>Xylanibacillus</taxon>
    </lineage>
</organism>
<dbReference type="AlphaFoldDB" id="A0A8J4M3H0"/>
<sequence>MMYADALLFDFQQAEADRTTIASRMKLLNQPLHMLEIFHGYAVNIHQTAPAEGWRIIKDELDKGFPVGLNVDSYYVPWDDKYRKEHYYTHMIVVVGVDADDQLICLDPYFEMTDQLLPRQELELGFRACMTLREGKGRIPNRERLVATFRPLIARQQEQLVSAFEPLVHALDGIDFAEETKGCEDFGGSPLYHQLSSLIFSRFNFAKSLDYMAEQYGLEPLRDFADQCRHYSNKWSTVRALLAKMNYASQLPGAPDLTDNLKQRVRQLVASEADMLAQLLACLDGGGAAQLAGSREVSPERRQAEQTGKPAETVIPVDLASYCNNYGIAGPRANFDAVGFYYARVNMPDGGLLRIEDMSFRFPACEAGAPDNIACEGQTVTLPTEEVRGMMLLGSGEQGNHAEIAKLVFADGSSEEVAMDFPDWWSRMGHSRHVIAWQSWPEHDEKGRASHSVHLFAKKITFSEAKRVREIVLPLLPNLHLFALSLWK</sequence>
<accession>A0A8J4M3H0</accession>
<dbReference type="RefSeq" id="WP_213412319.1">
    <property type="nucleotide sequence ID" value="NZ_BOVK01000029.1"/>
</dbReference>
<keyword evidence="3" id="KW-1185">Reference proteome</keyword>
<comment type="caution">
    <text evidence="2">The sequence shown here is derived from an EMBL/GenBank/DDBJ whole genome shotgun (WGS) entry which is preliminary data.</text>
</comment>
<evidence type="ECO:0000259" key="1">
    <source>
        <dbReference type="Pfam" id="PF14399"/>
    </source>
</evidence>